<dbReference type="Gene3D" id="3.30.70.100">
    <property type="match status" value="1"/>
</dbReference>
<dbReference type="AlphaFoldDB" id="A0A7W9FXC3"/>
<name>A0A7W9FXC3_BREVE</name>
<reference evidence="2 4" key="1">
    <citation type="submission" date="2020-08" db="EMBL/GenBank/DDBJ databases">
        <title>Functional genomics of gut bacteria from endangered species of beetles.</title>
        <authorList>
            <person name="Carlos-Shanley C."/>
        </authorList>
    </citation>
    <scope>NUCLEOTIDE SEQUENCE [LARGE SCALE GENOMIC DNA]</scope>
    <source>
        <strain evidence="2 4">S00192</strain>
    </source>
</reference>
<dbReference type="EMBL" id="JACHLJ010000011">
    <property type="protein sequence ID" value="MBB5773229.1"/>
    <property type="molecule type" value="Genomic_DNA"/>
</dbReference>
<dbReference type="InterPro" id="IPR036046">
    <property type="entry name" value="Acylphosphatase-like_dom_sf"/>
</dbReference>
<dbReference type="SUPFAM" id="SSF54975">
    <property type="entry name" value="Acylphosphatase/BLUF domain-like"/>
    <property type="match status" value="1"/>
</dbReference>
<dbReference type="RefSeq" id="WP_052689635.1">
    <property type="nucleotide sequence ID" value="NZ_JACHLJ010000011.1"/>
</dbReference>
<dbReference type="GO" id="GO:0071949">
    <property type="term" value="F:FAD binding"/>
    <property type="evidence" value="ECO:0007669"/>
    <property type="project" value="InterPro"/>
</dbReference>
<evidence type="ECO:0000259" key="1">
    <source>
        <dbReference type="PROSITE" id="PS50925"/>
    </source>
</evidence>
<evidence type="ECO:0000313" key="2">
    <source>
        <dbReference type="EMBL" id="MBB5773229.1"/>
    </source>
</evidence>
<dbReference type="Proteomes" id="UP000556201">
    <property type="component" value="Unassembled WGS sequence"/>
</dbReference>
<gene>
    <name evidence="2" type="ORF">HNP47_003258</name>
    <name evidence="3" type="ORF">NJD11_11300</name>
</gene>
<keyword evidence="5" id="KW-1185">Reference proteome</keyword>
<dbReference type="InterPro" id="IPR007024">
    <property type="entry name" value="BLUF_domain"/>
</dbReference>
<dbReference type="GO" id="GO:0009882">
    <property type="term" value="F:blue light photoreceptor activity"/>
    <property type="evidence" value="ECO:0007669"/>
    <property type="project" value="InterPro"/>
</dbReference>
<evidence type="ECO:0000313" key="4">
    <source>
        <dbReference type="Proteomes" id="UP000556201"/>
    </source>
</evidence>
<dbReference type="Proteomes" id="UP001272940">
    <property type="component" value="Unassembled WGS sequence"/>
</dbReference>
<dbReference type="SMART" id="SM01034">
    <property type="entry name" value="BLUF"/>
    <property type="match status" value="1"/>
</dbReference>
<dbReference type="Pfam" id="PF04940">
    <property type="entry name" value="BLUF"/>
    <property type="match status" value="1"/>
</dbReference>
<evidence type="ECO:0000313" key="3">
    <source>
        <dbReference type="EMBL" id="MDX2335521.1"/>
    </source>
</evidence>
<organism evidence="2 4">
    <name type="scientific">Brevundimonas vesicularis</name>
    <name type="common">Pseudomonas vesicularis</name>
    <dbReference type="NCBI Taxonomy" id="41276"/>
    <lineage>
        <taxon>Bacteria</taxon>
        <taxon>Pseudomonadati</taxon>
        <taxon>Pseudomonadota</taxon>
        <taxon>Alphaproteobacteria</taxon>
        <taxon>Caulobacterales</taxon>
        <taxon>Caulobacteraceae</taxon>
        <taxon>Brevundimonas</taxon>
    </lineage>
</organism>
<dbReference type="PROSITE" id="PS50925">
    <property type="entry name" value="BLUF"/>
    <property type="match status" value="1"/>
</dbReference>
<protein>
    <submittedName>
        <fullName evidence="3">BLUF domain-containing protein</fullName>
    </submittedName>
</protein>
<evidence type="ECO:0000313" key="5">
    <source>
        <dbReference type="Proteomes" id="UP001272940"/>
    </source>
</evidence>
<accession>A0A7W9FXC3</accession>
<proteinExistence type="predicted"/>
<dbReference type="EMBL" id="JAMYEC010000006">
    <property type="protein sequence ID" value="MDX2335521.1"/>
    <property type="molecule type" value="Genomic_DNA"/>
</dbReference>
<reference evidence="3" key="2">
    <citation type="submission" date="2022-06" db="EMBL/GenBank/DDBJ databases">
        <authorList>
            <person name="Hesketh-Best P.J."/>
            <person name="Koch M.J."/>
        </authorList>
    </citation>
    <scope>NUCLEOTIDE SEQUENCE</scope>
    <source>
        <strain evidence="3">PC206-O</strain>
    </source>
</reference>
<feature type="domain" description="BLUF" evidence="1">
    <location>
        <begin position="3"/>
        <end position="95"/>
    </location>
</feature>
<comment type="caution">
    <text evidence="2">The sequence shown here is derived from an EMBL/GenBank/DDBJ whole genome shotgun (WGS) entry which is preliminary data.</text>
</comment>
<reference evidence="3 5" key="3">
    <citation type="journal article" date="2023" name="FEMS Microbes">
        <title>Whole genomes of deep-sea sponge-associated bacteria exhibit high novel natural product potential.</title>
        <authorList>
            <person name="Hesketh-Best P.J."/>
            <person name="January G.G."/>
            <person name="Koch M.J."/>
            <person name="Warburton P.J."/>
            <person name="Howell K.L."/>
            <person name="Upton M."/>
        </authorList>
    </citation>
    <scope>NUCLEOTIDE SEQUENCE [LARGE SCALE GENOMIC DNA]</scope>
    <source>
        <strain evidence="3 5">PC206-O</strain>
    </source>
</reference>
<sequence>MRWKRVIYCSRSTVSLENSLNLAELLGASARNNRRDEITGLLAYAEGMFIQAIEGTPPAVDRLMDRLRADTRHRDLTVLGEDFGSQRAFAVWAMETPKMRPERTALLRKLVERCGGSYGSALKLMLDMAQDFDTASA</sequence>